<dbReference type="RefSeq" id="WP_134045972.1">
    <property type="nucleotide sequence ID" value="NZ_FOWW01000006.1"/>
</dbReference>
<organism evidence="1 2">
    <name type="scientific">Amycolatopsis arida</name>
    <dbReference type="NCBI Taxonomy" id="587909"/>
    <lineage>
        <taxon>Bacteria</taxon>
        <taxon>Bacillati</taxon>
        <taxon>Actinomycetota</taxon>
        <taxon>Actinomycetes</taxon>
        <taxon>Pseudonocardiales</taxon>
        <taxon>Pseudonocardiaceae</taxon>
        <taxon>Amycolatopsis</taxon>
    </lineage>
</organism>
<protein>
    <submittedName>
        <fullName evidence="1">Uncharacterized protein</fullName>
    </submittedName>
</protein>
<accession>A0A1I5XPY1</accession>
<evidence type="ECO:0000313" key="2">
    <source>
        <dbReference type="Proteomes" id="UP000198727"/>
    </source>
</evidence>
<dbReference type="EMBL" id="FOWW01000006">
    <property type="protein sequence ID" value="SFQ33797.1"/>
    <property type="molecule type" value="Genomic_DNA"/>
</dbReference>
<gene>
    <name evidence="1" type="ORF">SAMN05421810_106186</name>
</gene>
<dbReference type="Proteomes" id="UP000198727">
    <property type="component" value="Unassembled WGS sequence"/>
</dbReference>
<name>A0A1I5XPY1_9PSEU</name>
<dbReference type="OrthoDB" id="3379334at2"/>
<sequence>MDCVIPQKGVTACVRFDRQAIYVRSDSANGYFKLGQLTKVVGGDTYRCQNNNTNSAGNGTWVGCNFSWPRACYRIKSGYGQHDWYIINDVNQLKCL</sequence>
<reference evidence="2" key="1">
    <citation type="submission" date="2016-10" db="EMBL/GenBank/DDBJ databases">
        <authorList>
            <person name="Varghese N."/>
            <person name="Submissions S."/>
        </authorList>
    </citation>
    <scope>NUCLEOTIDE SEQUENCE [LARGE SCALE GENOMIC DNA]</scope>
    <source>
        <strain evidence="2">CGMCC 4.5579</strain>
    </source>
</reference>
<dbReference type="AlphaFoldDB" id="A0A1I5XPY1"/>
<proteinExistence type="predicted"/>
<evidence type="ECO:0000313" key="1">
    <source>
        <dbReference type="EMBL" id="SFQ33797.1"/>
    </source>
</evidence>
<keyword evidence="2" id="KW-1185">Reference proteome</keyword>